<dbReference type="Proteomes" id="UP000824200">
    <property type="component" value="Unassembled WGS sequence"/>
</dbReference>
<dbReference type="PANTHER" id="PTHR43692">
    <property type="entry name" value="UDP-N-ACETYLMURAMOYLALANINE--D-GLUTAMATE LIGASE"/>
    <property type="match status" value="1"/>
</dbReference>
<protein>
    <recommendedName>
        <fullName evidence="9 10">UDP-N-acetylmuramoylalanine--D-glutamate ligase</fullName>
        <ecNumber evidence="9 10">6.3.2.9</ecNumber>
    </recommendedName>
    <alternativeName>
        <fullName evidence="9">D-glutamic acid-adding enzyme</fullName>
    </alternativeName>
    <alternativeName>
        <fullName evidence="9">UDP-N-acetylmuramoyl-L-alanyl-D-glutamate synthetase</fullName>
    </alternativeName>
</protein>
<keyword evidence="4 9" id="KW-0436">Ligase</keyword>
<dbReference type="InterPro" id="IPR018109">
    <property type="entry name" value="Folylpolyglutamate_synth_CS"/>
</dbReference>
<comment type="function">
    <text evidence="9 10">Cell wall formation. Catalyzes the addition of glutamate to the nucleotide precursor UDP-N-acetylmuramoyl-L-alanine (UMA).</text>
</comment>
<dbReference type="GO" id="GO:0008764">
    <property type="term" value="F:UDP-N-acetylmuramoylalanine-D-glutamate ligase activity"/>
    <property type="evidence" value="ECO:0007669"/>
    <property type="project" value="UniProtKB-UniRule"/>
</dbReference>
<proteinExistence type="inferred from homology"/>
<keyword evidence="7 9" id="KW-0067">ATP-binding</keyword>
<dbReference type="SUPFAM" id="SSF53244">
    <property type="entry name" value="MurD-like peptide ligases, peptide-binding domain"/>
    <property type="match status" value="1"/>
</dbReference>
<dbReference type="AlphaFoldDB" id="A0A9D1J794"/>
<evidence type="ECO:0000256" key="9">
    <source>
        <dbReference type="HAMAP-Rule" id="MF_00639"/>
    </source>
</evidence>
<keyword evidence="6 9" id="KW-0547">Nucleotide-binding</keyword>
<dbReference type="PANTHER" id="PTHR43692:SF1">
    <property type="entry name" value="UDP-N-ACETYLMURAMOYLALANINE--D-GLUTAMATE LIGASE"/>
    <property type="match status" value="1"/>
</dbReference>
<keyword evidence="9 10" id="KW-0961">Cell wall biogenesis/degradation</keyword>
<dbReference type="NCBIfam" id="TIGR01087">
    <property type="entry name" value="murD"/>
    <property type="match status" value="1"/>
</dbReference>
<evidence type="ECO:0000256" key="7">
    <source>
        <dbReference type="ARBA" id="ARBA00022840"/>
    </source>
</evidence>
<sequence length="428" mass="47192">MTDIIVYGRGKTGLALANLAKKLGLPPVFYDDEKGFDCNEKFSHGSVVVKSPGVKPFAKGIVEAQKAGAKIVGELDFCFPLCRGKCVSVTGTNGKTTVCEMIRHILSREGKSNFLLGNGGIPFAQHVLDVKEDDTVVLESSSFQLEGANKFSPYISVLTNVAPDHLDYHGTFKNYCKAKTNNFRLQREKDFSIFNADDNGALQMSFESPAYTLYYSTKNPNANCYYGNGEVCLNVRGKVVNYRCAFNMTEYNLSNAMCAVLVCFLLGVGVENSCRHLQTYSFLPHRNTVVERFDGVTFVDDSKATNVHATLSALKCYANTPVALIVGGFDKGENFDRLFDGVSPNVKVVCAVGQTAEKIFNCGKKHFCNVKICKDYRQAVNLCYRAMLPTGGTVLMSNACASFDSFENYARRGEYFCRIVGELHSEKI</sequence>
<dbReference type="HAMAP" id="MF_00639">
    <property type="entry name" value="MurD"/>
    <property type="match status" value="1"/>
</dbReference>
<keyword evidence="9 10" id="KW-0573">Peptidoglycan synthesis</keyword>
<evidence type="ECO:0000259" key="12">
    <source>
        <dbReference type="Pfam" id="PF08245"/>
    </source>
</evidence>
<feature type="domain" description="Mur ligase central" evidence="12">
    <location>
        <begin position="89"/>
        <end position="262"/>
    </location>
</feature>
<dbReference type="Gene3D" id="3.90.190.20">
    <property type="entry name" value="Mur ligase, C-terminal domain"/>
    <property type="match status" value="1"/>
</dbReference>
<dbReference type="Pfam" id="PF02875">
    <property type="entry name" value="Mur_ligase_C"/>
    <property type="match status" value="1"/>
</dbReference>
<evidence type="ECO:0000313" key="13">
    <source>
        <dbReference type="EMBL" id="HIR65404.1"/>
    </source>
</evidence>
<evidence type="ECO:0000256" key="1">
    <source>
        <dbReference type="ARBA" id="ARBA00004496"/>
    </source>
</evidence>
<keyword evidence="5 9" id="KW-0132">Cell division</keyword>
<evidence type="ECO:0000256" key="3">
    <source>
        <dbReference type="ARBA" id="ARBA00022490"/>
    </source>
</evidence>
<name>A0A9D1J794_9BACT</name>
<dbReference type="EMBL" id="DVHL01000008">
    <property type="protein sequence ID" value="HIR65404.1"/>
    <property type="molecule type" value="Genomic_DNA"/>
</dbReference>
<dbReference type="GO" id="GO:0008360">
    <property type="term" value="P:regulation of cell shape"/>
    <property type="evidence" value="ECO:0007669"/>
    <property type="project" value="UniProtKB-KW"/>
</dbReference>
<evidence type="ECO:0000256" key="2">
    <source>
        <dbReference type="ARBA" id="ARBA00004752"/>
    </source>
</evidence>
<evidence type="ECO:0000259" key="11">
    <source>
        <dbReference type="Pfam" id="PF02875"/>
    </source>
</evidence>
<dbReference type="InterPro" id="IPR005762">
    <property type="entry name" value="MurD"/>
</dbReference>
<reference evidence="13" key="1">
    <citation type="submission" date="2020-10" db="EMBL/GenBank/DDBJ databases">
        <authorList>
            <person name="Gilroy R."/>
        </authorList>
    </citation>
    <scope>NUCLEOTIDE SEQUENCE</scope>
    <source>
        <strain evidence="13">CHK121-14286</strain>
    </source>
</reference>
<comment type="catalytic activity">
    <reaction evidence="9 10">
        <text>UDP-N-acetyl-alpha-D-muramoyl-L-alanine + D-glutamate + ATP = UDP-N-acetyl-alpha-D-muramoyl-L-alanyl-D-glutamate + ADP + phosphate + H(+)</text>
        <dbReference type="Rhea" id="RHEA:16429"/>
        <dbReference type="ChEBI" id="CHEBI:15378"/>
        <dbReference type="ChEBI" id="CHEBI:29986"/>
        <dbReference type="ChEBI" id="CHEBI:30616"/>
        <dbReference type="ChEBI" id="CHEBI:43474"/>
        <dbReference type="ChEBI" id="CHEBI:83898"/>
        <dbReference type="ChEBI" id="CHEBI:83900"/>
        <dbReference type="ChEBI" id="CHEBI:456216"/>
        <dbReference type="EC" id="6.3.2.9"/>
    </reaction>
</comment>
<evidence type="ECO:0000256" key="5">
    <source>
        <dbReference type="ARBA" id="ARBA00022618"/>
    </source>
</evidence>
<dbReference type="SUPFAM" id="SSF51984">
    <property type="entry name" value="MurCD N-terminal domain"/>
    <property type="match status" value="1"/>
</dbReference>
<dbReference type="InterPro" id="IPR004101">
    <property type="entry name" value="Mur_ligase_C"/>
</dbReference>
<comment type="pathway">
    <text evidence="2 9 10">Cell wall biogenesis; peptidoglycan biosynthesis.</text>
</comment>
<dbReference type="EC" id="6.3.2.9" evidence="9 10"/>
<organism evidence="13 14">
    <name type="scientific">Candidatus Fimimonas gallinarum</name>
    <dbReference type="NCBI Taxonomy" id="2840821"/>
    <lineage>
        <taxon>Bacteria</taxon>
        <taxon>Pseudomonadati</taxon>
        <taxon>Myxococcota</taxon>
        <taxon>Myxococcia</taxon>
        <taxon>Myxococcales</taxon>
        <taxon>Cystobacterineae</taxon>
        <taxon>Myxococcaceae</taxon>
        <taxon>Myxococcaceae incertae sedis</taxon>
        <taxon>Candidatus Fimimonas</taxon>
    </lineage>
</organism>
<feature type="binding site" evidence="9">
    <location>
        <begin position="91"/>
        <end position="97"/>
    </location>
    <ligand>
        <name>ATP</name>
        <dbReference type="ChEBI" id="CHEBI:30616"/>
    </ligand>
</feature>
<dbReference type="InterPro" id="IPR013221">
    <property type="entry name" value="Mur_ligase_cen"/>
</dbReference>
<reference evidence="13" key="2">
    <citation type="journal article" date="2021" name="PeerJ">
        <title>Extensive microbial diversity within the chicken gut microbiome revealed by metagenomics and culture.</title>
        <authorList>
            <person name="Gilroy R."/>
            <person name="Ravi A."/>
            <person name="Getino M."/>
            <person name="Pursley I."/>
            <person name="Horton D.L."/>
            <person name="Alikhan N.F."/>
            <person name="Baker D."/>
            <person name="Gharbi K."/>
            <person name="Hall N."/>
            <person name="Watson M."/>
            <person name="Adriaenssens E.M."/>
            <person name="Foster-Nyarko E."/>
            <person name="Jarju S."/>
            <person name="Secka A."/>
            <person name="Antonio M."/>
            <person name="Oren A."/>
            <person name="Chaudhuri R.R."/>
            <person name="La Ragione R."/>
            <person name="Hildebrand F."/>
            <person name="Pallen M.J."/>
        </authorList>
    </citation>
    <scope>NUCLEOTIDE SEQUENCE</scope>
    <source>
        <strain evidence="13">CHK121-14286</strain>
    </source>
</reference>
<comment type="subcellular location">
    <subcellularLocation>
        <location evidence="1 9 10">Cytoplasm</location>
    </subcellularLocation>
</comment>
<dbReference type="InterPro" id="IPR036565">
    <property type="entry name" value="Mur-like_cat_sf"/>
</dbReference>
<dbReference type="PROSITE" id="PS01011">
    <property type="entry name" value="FOLYLPOLYGLU_SYNT_1"/>
    <property type="match status" value="1"/>
</dbReference>
<feature type="domain" description="Mur ligase C-terminal" evidence="11">
    <location>
        <begin position="285"/>
        <end position="397"/>
    </location>
</feature>
<dbReference type="Gene3D" id="3.40.1190.10">
    <property type="entry name" value="Mur-like, catalytic domain"/>
    <property type="match status" value="1"/>
</dbReference>
<keyword evidence="3 9" id="KW-0963">Cytoplasm</keyword>
<dbReference type="InterPro" id="IPR036615">
    <property type="entry name" value="Mur_ligase_C_dom_sf"/>
</dbReference>
<comment type="caution">
    <text evidence="13">The sequence shown here is derived from an EMBL/GenBank/DDBJ whole genome shotgun (WGS) entry which is preliminary data.</text>
</comment>
<dbReference type="GO" id="GO:0009252">
    <property type="term" value="P:peptidoglycan biosynthetic process"/>
    <property type="evidence" value="ECO:0007669"/>
    <property type="project" value="UniProtKB-UniRule"/>
</dbReference>
<accession>A0A9D1J794</accession>
<evidence type="ECO:0000256" key="6">
    <source>
        <dbReference type="ARBA" id="ARBA00022741"/>
    </source>
</evidence>
<dbReference type="GO" id="GO:0005524">
    <property type="term" value="F:ATP binding"/>
    <property type="evidence" value="ECO:0007669"/>
    <property type="project" value="UniProtKB-UniRule"/>
</dbReference>
<keyword evidence="8 9" id="KW-0131">Cell cycle</keyword>
<keyword evidence="9 10" id="KW-0133">Cell shape</keyword>
<dbReference type="Pfam" id="PF08245">
    <property type="entry name" value="Mur_ligase_M"/>
    <property type="match status" value="1"/>
</dbReference>
<comment type="similarity">
    <text evidence="9">Belongs to the MurCDEF family.</text>
</comment>
<dbReference type="GO" id="GO:0005737">
    <property type="term" value="C:cytoplasm"/>
    <property type="evidence" value="ECO:0007669"/>
    <property type="project" value="UniProtKB-SubCell"/>
</dbReference>
<evidence type="ECO:0000256" key="8">
    <source>
        <dbReference type="ARBA" id="ARBA00023306"/>
    </source>
</evidence>
<evidence type="ECO:0000313" key="14">
    <source>
        <dbReference type="Proteomes" id="UP000824200"/>
    </source>
</evidence>
<dbReference type="GO" id="GO:0071555">
    <property type="term" value="P:cell wall organization"/>
    <property type="evidence" value="ECO:0007669"/>
    <property type="project" value="UniProtKB-KW"/>
</dbReference>
<evidence type="ECO:0000256" key="10">
    <source>
        <dbReference type="RuleBase" id="RU003664"/>
    </source>
</evidence>
<gene>
    <name evidence="9 13" type="primary">murD</name>
    <name evidence="13" type="ORF">IAC95_00725</name>
</gene>
<evidence type="ECO:0000256" key="4">
    <source>
        <dbReference type="ARBA" id="ARBA00022598"/>
    </source>
</evidence>
<dbReference type="GO" id="GO:0004326">
    <property type="term" value="F:tetrahydrofolylpolyglutamate synthase activity"/>
    <property type="evidence" value="ECO:0007669"/>
    <property type="project" value="InterPro"/>
</dbReference>
<dbReference type="SUPFAM" id="SSF53623">
    <property type="entry name" value="MurD-like peptide ligases, catalytic domain"/>
    <property type="match status" value="1"/>
</dbReference>
<dbReference type="GO" id="GO:0051301">
    <property type="term" value="P:cell division"/>
    <property type="evidence" value="ECO:0007669"/>
    <property type="project" value="UniProtKB-KW"/>
</dbReference>